<name>A0ACA9QPL4_9GLOM</name>
<organism evidence="1 2">
    <name type="scientific">Dentiscutata heterogama</name>
    <dbReference type="NCBI Taxonomy" id="1316150"/>
    <lineage>
        <taxon>Eukaryota</taxon>
        <taxon>Fungi</taxon>
        <taxon>Fungi incertae sedis</taxon>
        <taxon>Mucoromycota</taxon>
        <taxon>Glomeromycotina</taxon>
        <taxon>Glomeromycetes</taxon>
        <taxon>Diversisporales</taxon>
        <taxon>Gigasporaceae</taxon>
        <taxon>Dentiscutata</taxon>
    </lineage>
</organism>
<gene>
    <name evidence="1" type="ORF">DHETER_LOCUS15257</name>
</gene>
<comment type="caution">
    <text evidence="1">The sequence shown here is derived from an EMBL/GenBank/DDBJ whole genome shotgun (WGS) entry which is preliminary data.</text>
</comment>
<keyword evidence="2" id="KW-1185">Reference proteome</keyword>
<feature type="non-terminal residue" evidence="1">
    <location>
        <position position="1"/>
    </location>
</feature>
<reference evidence="1" key="1">
    <citation type="submission" date="2021-06" db="EMBL/GenBank/DDBJ databases">
        <authorList>
            <person name="Kallberg Y."/>
            <person name="Tangrot J."/>
            <person name="Rosling A."/>
        </authorList>
    </citation>
    <scope>NUCLEOTIDE SEQUENCE</scope>
    <source>
        <strain evidence="1">IL203A</strain>
    </source>
</reference>
<evidence type="ECO:0000313" key="1">
    <source>
        <dbReference type="EMBL" id="CAG8760986.1"/>
    </source>
</evidence>
<dbReference type="EMBL" id="CAJVPU010051277">
    <property type="protein sequence ID" value="CAG8760986.1"/>
    <property type="molecule type" value="Genomic_DNA"/>
</dbReference>
<proteinExistence type="predicted"/>
<evidence type="ECO:0000313" key="2">
    <source>
        <dbReference type="Proteomes" id="UP000789702"/>
    </source>
</evidence>
<feature type="non-terminal residue" evidence="1">
    <location>
        <position position="149"/>
    </location>
</feature>
<accession>A0ACA9QPL4</accession>
<protein>
    <submittedName>
        <fullName evidence="1">17400_t:CDS:1</fullName>
    </submittedName>
</protein>
<dbReference type="Proteomes" id="UP000789702">
    <property type="component" value="Unassembled WGS sequence"/>
</dbReference>
<sequence>QYPLDNIYNIDKTGFFYRMQPNQTLSSKPILGQKKDKTKITIPFGVNAMGTNKLVPWVIGKSPCPRAFEVLKHINNEFRAKNKKVLLLVDNAPSHFDPNNCLQDTEIEQNNNIDVTDTNIIKEVVEINEDDEYDEYNSYGEESSISARS</sequence>